<dbReference type="PRINTS" id="PR00756">
    <property type="entry name" value="ALADIPTASE"/>
</dbReference>
<sequence length="536" mass="60421">MFKKLIVLPSLLLGMYFNTFGQRQSVDVQHYGISLTVRDNTDKISGTAEITVRFLNSVGELRLDLVGPEIADTGMTVLKVTERSAVGHTAANGGKPGAPNSVKNVPFRQDSAAVYLTVSAGKDETHTYRIEYAGVPRDGLIISRNKFGKRTFFTDNWPDRAHHWLPCIDHPSDKAAVDFDIITPDKYTVVANGLKTQEVLMADHQKRTRYTEKAPLPTKIIAIGIAAFAVDHSADVQGIPVYSYVFPENKKQGLADYGKAGEILRFFIQQIGPFPYKKLANIQSKTIYGGMENASAIFYSEESVGFKYIEELMAHEIAHQWFGDAVTETGWEHVWLSEGFATYMTQLYLEHKYGKDTLKAELKDDRKKVIAFEKKRYTPVVDTTTKGGYTQLLNANSYQKGGWVLHMLRRQVGDSIFWKGIRSYFATYGGHNANTTDFRQVMEKVSRQDLGDFFQQWLYTPGMPELTISPSGGGLFTISQQQEHLFTFPLEYAIDDDPQIHTVQIKDRVTVINIKANHTIHIDPQINLLFEFGKGM</sequence>
<dbReference type="Gene3D" id="2.60.40.1730">
    <property type="entry name" value="tricorn interacting facor f3 domain"/>
    <property type="match status" value="1"/>
</dbReference>
<evidence type="ECO:0000256" key="4">
    <source>
        <dbReference type="ARBA" id="ARBA00012564"/>
    </source>
</evidence>
<dbReference type="OrthoDB" id="100605at2"/>
<dbReference type="InterPro" id="IPR027268">
    <property type="entry name" value="Peptidase_M4/M1_CTD_sf"/>
</dbReference>
<evidence type="ECO:0000259" key="13">
    <source>
        <dbReference type="Pfam" id="PF17900"/>
    </source>
</evidence>
<evidence type="ECO:0000256" key="11">
    <source>
        <dbReference type="ARBA" id="ARBA00023049"/>
    </source>
</evidence>
<dbReference type="RefSeq" id="WP_106604908.1">
    <property type="nucleotide sequence ID" value="NZ_PYGK01000014.1"/>
</dbReference>
<dbReference type="PANTHER" id="PTHR11533">
    <property type="entry name" value="PROTEASE M1 ZINC METALLOPROTEASE"/>
    <property type="match status" value="1"/>
</dbReference>
<dbReference type="GO" id="GO:0042277">
    <property type="term" value="F:peptide binding"/>
    <property type="evidence" value="ECO:0007669"/>
    <property type="project" value="TreeGrafter"/>
</dbReference>
<keyword evidence="8" id="KW-0479">Metal-binding</keyword>
<evidence type="ECO:0000256" key="6">
    <source>
        <dbReference type="ARBA" id="ARBA00022438"/>
    </source>
</evidence>
<dbReference type="SUPFAM" id="SSF55486">
    <property type="entry name" value="Metalloproteases ('zincins'), catalytic domain"/>
    <property type="match status" value="1"/>
</dbReference>
<comment type="cofactor">
    <cofactor evidence="2">
        <name>Zn(2+)</name>
        <dbReference type="ChEBI" id="CHEBI:29105"/>
    </cofactor>
</comment>
<evidence type="ECO:0000256" key="7">
    <source>
        <dbReference type="ARBA" id="ARBA00022670"/>
    </source>
</evidence>
<comment type="catalytic activity">
    <reaction evidence="1">
        <text>Release of an N-terminal amino acid, Xaa-|-Yaa- from a peptide, amide or arylamide. Xaa is preferably Ala, but may be most amino acids including Pro (slow action). When a terminal hydrophobic residue is followed by a prolyl residue, the two may be released as an intact Xaa-Pro dipeptide.</text>
        <dbReference type="EC" id="3.4.11.2"/>
    </reaction>
</comment>
<keyword evidence="11" id="KW-0482">Metalloprotease</keyword>
<dbReference type="InterPro" id="IPR050344">
    <property type="entry name" value="Peptidase_M1_aminopeptidases"/>
</dbReference>
<keyword evidence="10" id="KW-0862">Zinc</keyword>
<proteinExistence type="inferred from homology"/>
<dbReference type="GO" id="GO:0005737">
    <property type="term" value="C:cytoplasm"/>
    <property type="evidence" value="ECO:0007669"/>
    <property type="project" value="TreeGrafter"/>
</dbReference>
<dbReference type="GO" id="GO:0016285">
    <property type="term" value="F:alanyl aminopeptidase activity"/>
    <property type="evidence" value="ECO:0007669"/>
    <property type="project" value="UniProtKB-EC"/>
</dbReference>
<dbReference type="GO" id="GO:0070006">
    <property type="term" value="F:metalloaminopeptidase activity"/>
    <property type="evidence" value="ECO:0007669"/>
    <property type="project" value="TreeGrafter"/>
</dbReference>
<protein>
    <recommendedName>
        <fullName evidence="5">Aminopeptidase N</fullName>
        <ecNumber evidence="4">3.4.11.2</ecNumber>
    </recommendedName>
</protein>
<keyword evidence="7" id="KW-0645">Protease</keyword>
<feature type="domain" description="Aminopeptidase N-like N-terminal" evidence="13">
    <location>
        <begin position="29"/>
        <end position="218"/>
    </location>
</feature>
<dbReference type="EMBL" id="PYGK01000014">
    <property type="protein sequence ID" value="PSL24984.1"/>
    <property type="molecule type" value="Genomic_DNA"/>
</dbReference>
<dbReference type="AlphaFoldDB" id="A0A2P8FTD6"/>
<name>A0A2P8FTD6_9BACT</name>
<dbReference type="PANTHER" id="PTHR11533:SF174">
    <property type="entry name" value="PUROMYCIN-SENSITIVE AMINOPEPTIDASE-RELATED"/>
    <property type="match status" value="1"/>
</dbReference>
<dbReference type="SUPFAM" id="SSF63737">
    <property type="entry name" value="Leukotriene A4 hydrolase N-terminal domain"/>
    <property type="match status" value="1"/>
</dbReference>
<dbReference type="GO" id="GO:0005615">
    <property type="term" value="C:extracellular space"/>
    <property type="evidence" value="ECO:0007669"/>
    <property type="project" value="TreeGrafter"/>
</dbReference>
<evidence type="ECO:0000313" key="14">
    <source>
        <dbReference type="EMBL" id="PSL24984.1"/>
    </source>
</evidence>
<feature type="domain" description="Peptidase M1 membrane alanine aminopeptidase" evidence="12">
    <location>
        <begin position="262"/>
        <end position="457"/>
    </location>
</feature>
<keyword evidence="15" id="KW-1185">Reference proteome</keyword>
<dbReference type="InterPro" id="IPR001930">
    <property type="entry name" value="Peptidase_M1"/>
</dbReference>
<evidence type="ECO:0000256" key="5">
    <source>
        <dbReference type="ARBA" id="ARBA00015611"/>
    </source>
</evidence>
<organism evidence="14 15">
    <name type="scientific">Chitinophaga ginsengisoli</name>
    <dbReference type="NCBI Taxonomy" id="363837"/>
    <lineage>
        <taxon>Bacteria</taxon>
        <taxon>Pseudomonadati</taxon>
        <taxon>Bacteroidota</taxon>
        <taxon>Chitinophagia</taxon>
        <taxon>Chitinophagales</taxon>
        <taxon>Chitinophagaceae</taxon>
        <taxon>Chitinophaga</taxon>
    </lineage>
</organism>
<dbReference type="Pfam" id="PF01433">
    <property type="entry name" value="Peptidase_M1"/>
    <property type="match status" value="1"/>
</dbReference>
<dbReference type="InterPro" id="IPR042097">
    <property type="entry name" value="Aminopeptidase_N-like_N_sf"/>
</dbReference>
<evidence type="ECO:0000256" key="2">
    <source>
        <dbReference type="ARBA" id="ARBA00001947"/>
    </source>
</evidence>
<gene>
    <name evidence="14" type="ORF">CLV42_114133</name>
</gene>
<evidence type="ECO:0000313" key="15">
    <source>
        <dbReference type="Proteomes" id="UP000240978"/>
    </source>
</evidence>
<dbReference type="Pfam" id="PF17900">
    <property type="entry name" value="Peptidase_M1_N"/>
    <property type="match status" value="1"/>
</dbReference>
<dbReference type="EC" id="3.4.11.2" evidence="4"/>
<keyword evidence="9" id="KW-0378">Hydrolase</keyword>
<comment type="similarity">
    <text evidence="3">Belongs to the peptidase M1 family.</text>
</comment>
<dbReference type="CDD" id="cd09603">
    <property type="entry name" value="M1_APN_like"/>
    <property type="match status" value="1"/>
</dbReference>
<dbReference type="Gene3D" id="1.10.390.10">
    <property type="entry name" value="Neutral Protease Domain 2"/>
    <property type="match status" value="1"/>
</dbReference>
<comment type="caution">
    <text evidence="14">The sequence shown here is derived from an EMBL/GenBank/DDBJ whole genome shotgun (WGS) entry which is preliminary data.</text>
</comment>
<dbReference type="GO" id="GO:0016020">
    <property type="term" value="C:membrane"/>
    <property type="evidence" value="ECO:0007669"/>
    <property type="project" value="TreeGrafter"/>
</dbReference>
<dbReference type="GO" id="GO:0008270">
    <property type="term" value="F:zinc ion binding"/>
    <property type="evidence" value="ECO:0007669"/>
    <property type="project" value="InterPro"/>
</dbReference>
<evidence type="ECO:0000256" key="1">
    <source>
        <dbReference type="ARBA" id="ARBA00000098"/>
    </source>
</evidence>
<evidence type="ECO:0000256" key="9">
    <source>
        <dbReference type="ARBA" id="ARBA00022801"/>
    </source>
</evidence>
<evidence type="ECO:0000256" key="8">
    <source>
        <dbReference type="ARBA" id="ARBA00022723"/>
    </source>
</evidence>
<evidence type="ECO:0000256" key="3">
    <source>
        <dbReference type="ARBA" id="ARBA00010136"/>
    </source>
</evidence>
<evidence type="ECO:0000259" key="12">
    <source>
        <dbReference type="Pfam" id="PF01433"/>
    </source>
</evidence>
<dbReference type="InterPro" id="IPR045357">
    <property type="entry name" value="Aminopeptidase_N-like_N"/>
</dbReference>
<reference evidence="14 15" key="1">
    <citation type="submission" date="2018-03" db="EMBL/GenBank/DDBJ databases">
        <title>Genomic Encyclopedia of Archaeal and Bacterial Type Strains, Phase II (KMG-II): from individual species to whole genera.</title>
        <authorList>
            <person name="Goeker M."/>
        </authorList>
    </citation>
    <scope>NUCLEOTIDE SEQUENCE [LARGE SCALE GENOMIC DNA]</scope>
    <source>
        <strain evidence="14 15">DSM 18107</strain>
    </source>
</reference>
<evidence type="ECO:0000256" key="10">
    <source>
        <dbReference type="ARBA" id="ARBA00022833"/>
    </source>
</evidence>
<dbReference type="GO" id="GO:0043171">
    <property type="term" value="P:peptide catabolic process"/>
    <property type="evidence" value="ECO:0007669"/>
    <property type="project" value="TreeGrafter"/>
</dbReference>
<keyword evidence="6" id="KW-0031">Aminopeptidase</keyword>
<accession>A0A2P8FTD6</accession>
<dbReference type="GO" id="GO:0006508">
    <property type="term" value="P:proteolysis"/>
    <property type="evidence" value="ECO:0007669"/>
    <property type="project" value="UniProtKB-KW"/>
</dbReference>
<dbReference type="Proteomes" id="UP000240978">
    <property type="component" value="Unassembled WGS sequence"/>
</dbReference>
<dbReference type="InterPro" id="IPR014782">
    <property type="entry name" value="Peptidase_M1_dom"/>
</dbReference>